<sequence length="39" mass="4128">MSVVVVKSSLVESTREEVIQIDASSSSSRGYLLGEVALT</sequence>
<organism evidence="1">
    <name type="scientific">uncultured Rubrobacteraceae bacterium</name>
    <dbReference type="NCBI Taxonomy" id="349277"/>
    <lineage>
        <taxon>Bacteria</taxon>
        <taxon>Bacillati</taxon>
        <taxon>Actinomycetota</taxon>
        <taxon>Rubrobacteria</taxon>
        <taxon>Rubrobacterales</taxon>
        <taxon>Rubrobacteraceae</taxon>
        <taxon>environmental samples</taxon>
    </lineage>
</organism>
<proteinExistence type="predicted"/>
<accession>A0A6J4PK43</accession>
<dbReference type="AlphaFoldDB" id="A0A6J4PK43"/>
<gene>
    <name evidence="1" type="ORF">AVDCRST_MAG55-1452</name>
</gene>
<protein>
    <submittedName>
        <fullName evidence="1">Uncharacterized protein</fullName>
    </submittedName>
</protein>
<reference evidence="1" key="1">
    <citation type="submission" date="2020-02" db="EMBL/GenBank/DDBJ databases">
        <authorList>
            <person name="Meier V. D."/>
        </authorList>
    </citation>
    <scope>NUCLEOTIDE SEQUENCE</scope>
    <source>
        <strain evidence="1">AVDCRST_MAG55</strain>
    </source>
</reference>
<name>A0A6J4PK43_9ACTN</name>
<evidence type="ECO:0000313" key="1">
    <source>
        <dbReference type="EMBL" id="CAA9413177.1"/>
    </source>
</evidence>
<dbReference type="EMBL" id="CADCUZ010000062">
    <property type="protein sequence ID" value="CAA9413177.1"/>
    <property type="molecule type" value="Genomic_DNA"/>
</dbReference>